<dbReference type="CDD" id="cd05471">
    <property type="entry name" value="pepsin_like"/>
    <property type="match status" value="3"/>
</dbReference>
<dbReference type="PRINTS" id="PR00792">
    <property type="entry name" value="PEPSIN"/>
</dbReference>
<dbReference type="FunFam" id="2.40.70.10:FF:000058">
    <property type="entry name" value="ASpartyl Protease"/>
    <property type="match status" value="1"/>
</dbReference>
<dbReference type="GO" id="GO:0004190">
    <property type="term" value="F:aspartic-type endopeptidase activity"/>
    <property type="evidence" value="ECO:0007669"/>
    <property type="project" value="UniProtKB-KW"/>
</dbReference>
<feature type="non-terminal residue" evidence="15">
    <location>
        <position position="1123"/>
    </location>
</feature>
<dbReference type="Gene3D" id="2.60.40.1960">
    <property type="match status" value="1"/>
</dbReference>
<keyword evidence="12" id="KW-1133">Transmembrane helix</keyword>
<feature type="domain" description="Peptidase A1" evidence="14">
    <location>
        <begin position="1011"/>
        <end position="1123"/>
    </location>
</feature>
<evidence type="ECO:0000256" key="12">
    <source>
        <dbReference type="SAM" id="Phobius"/>
    </source>
</evidence>
<evidence type="ECO:0000256" key="6">
    <source>
        <dbReference type="ARBA" id="ARBA00022750"/>
    </source>
</evidence>
<keyword evidence="12" id="KW-0812">Transmembrane</keyword>
<keyword evidence="8" id="KW-0865">Zymogen</keyword>
<evidence type="ECO:0000256" key="1">
    <source>
        <dbReference type="ARBA" id="ARBA00004613"/>
    </source>
</evidence>
<feature type="transmembrane region" description="Helical" evidence="12">
    <location>
        <begin position="614"/>
        <end position="631"/>
    </location>
</feature>
<evidence type="ECO:0000256" key="8">
    <source>
        <dbReference type="ARBA" id="ARBA00023145"/>
    </source>
</evidence>
<dbReference type="PROSITE" id="PS51767">
    <property type="entry name" value="PEPTIDASE_A1"/>
    <property type="match status" value="3"/>
</dbReference>
<protein>
    <recommendedName>
        <fullName evidence="14">Peptidase A1 domain-containing protein</fullName>
    </recommendedName>
</protein>
<sequence length="1123" mass="126798">MHLTLVLLALVGYSLGGAIFKIPLKKIESVRMRTIREGTWAEYSKKRNTMLGRVSQDVHSQRIHDYYDNEYIGDITIGTPEQPFLVILDTGSADLWIPDRACLYGPRESCDQPKCAAGLVCKVMCPNERCCEGAKTKNMRSKNPCEGKNYFDSYKSSTYVGLKNKTDFEIHQPADGILGLAFQSLSVINVTSPFQRAVDLKLVDPVFTVYMERLSVEGNSKFVENATDDYGGVYTYGAIDKENCDSVIAYESLTKASYWQFRMKAFTAGYSTFKLGWETSSEMRFKLALLALASCATASTIYQMPLTRIESMRAQMMRKGVWAEFVKKRNAARAQLKQGAPSIHSQPVHDYLDNEYIGNITIGTPGQNFLVILDTGSANLWIPDVQCVKGRKAVCQQSKCDRGRFQKLAVENVVPPFQRAVDLKLVEPIFTVYMQRLREKATGEYGGLFTYGGLDEENCDSVIAYENLTHAAYWQFKMHGFSTGSFNTTKGWQVISDTGTSFLGIPIVIADMIADFFGAQFDPDYEMYVVNCTTNVTFDLIIGDHNYTIESENLVLEFNGICVIAMFPMNAGGFGPQWILGDPFIRQYCNIHDMGNKKIGFAKALKKNHLQMRFVLALLALASCLAAGAIYKTRLRRIESMRVQMIKNGTWADFLKKMNAMRAHAPNDIHSQPVALDTSSSNLWIPDKQCVNKERPASCQQSICDSGMVCEVFCPQKMCCEDNTANNRKHMNLYEGKHYFNEHSSYTYKHIDPLVKFSIQASFTRMKGAIFQSPFDGILGMGFPGIAVENFTSPFQQAVNMRLVEPIFTVYMERLFDNATGEYGGVFTYGGNDTENCGEVIAYEDITQPFYWQFRMKKFSAGTFTIKKNWEVISDTDTSFMGVPTLLAKMIAYTFDAKFDERNGIFVVKCDTNVTFDLTIGKNVYTIESKNLVYELENIQMRCVLALLALASCLAAGTVYKTRLRRVESMRVQMIKKGTWADFLKKVNANRAQLPNAIHSQRIHDYFDSEYLGDILIGTPGQHFRVVLDTGSSNLWVPDWQCVDKGNWFCRKSICDPGMVCEVFCPVQVCCEDNKANRRDYKNPCEGKHYFDESSTFSYKPIDPIVKFSIQASFIGIKCILSM</sequence>
<keyword evidence="4 11" id="KW-0645">Protease</keyword>
<feature type="domain" description="Peptidase A1" evidence="14">
    <location>
        <begin position="71"/>
        <end position="602"/>
    </location>
</feature>
<comment type="similarity">
    <text evidence="2 11">Belongs to the peptidase A1 family.</text>
</comment>
<keyword evidence="7 11" id="KW-0378">Hydrolase</keyword>
<keyword evidence="10" id="KW-0325">Glycoprotein</keyword>
<evidence type="ECO:0000256" key="4">
    <source>
        <dbReference type="ARBA" id="ARBA00022670"/>
    </source>
</evidence>
<dbReference type="InterPro" id="IPR033121">
    <property type="entry name" value="PEPTIDASE_A1"/>
</dbReference>
<dbReference type="Proteomes" id="UP001331761">
    <property type="component" value="Unassembled WGS sequence"/>
</dbReference>
<accession>A0AAN8EMS7</accession>
<dbReference type="SUPFAM" id="SSF50630">
    <property type="entry name" value="Acid proteases"/>
    <property type="match status" value="4"/>
</dbReference>
<keyword evidence="6 11" id="KW-0064">Aspartyl protease</keyword>
<feature type="chain" id="PRO_5042920285" description="Peptidase A1 domain-containing protein" evidence="13">
    <location>
        <begin position="17"/>
        <end position="1123"/>
    </location>
</feature>
<dbReference type="AlphaFoldDB" id="A0AAN8EMS7"/>
<keyword evidence="9" id="KW-1015">Disulfide bond</keyword>
<evidence type="ECO:0000256" key="7">
    <source>
        <dbReference type="ARBA" id="ARBA00022801"/>
    </source>
</evidence>
<evidence type="ECO:0000256" key="11">
    <source>
        <dbReference type="RuleBase" id="RU000454"/>
    </source>
</evidence>
<dbReference type="GO" id="GO:0006508">
    <property type="term" value="P:proteolysis"/>
    <property type="evidence" value="ECO:0007669"/>
    <property type="project" value="UniProtKB-KW"/>
</dbReference>
<keyword evidence="12" id="KW-0472">Membrane</keyword>
<evidence type="ECO:0000256" key="3">
    <source>
        <dbReference type="ARBA" id="ARBA00022525"/>
    </source>
</evidence>
<dbReference type="InterPro" id="IPR001461">
    <property type="entry name" value="Aspartic_peptidase_A1"/>
</dbReference>
<evidence type="ECO:0000256" key="5">
    <source>
        <dbReference type="ARBA" id="ARBA00022729"/>
    </source>
</evidence>
<evidence type="ECO:0000259" key="14">
    <source>
        <dbReference type="PROSITE" id="PS51767"/>
    </source>
</evidence>
<comment type="caution">
    <text evidence="15">The sequence shown here is derived from an EMBL/GenBank/DDBJ whole genome shotgun (WGS) entry which is preliminary data.</text>
</comment>
<dbReference type="PANTHER" id="PTHR47966:SF45">
    <property type="entry name" value="PEPTIDASE A1 DOMAIN-CONTAINING PROTEIN"/>
    <property type="match status" value="1"/>
</dbReference>
<evidence type="ECO:0000256" key="10">
    <source>
        <dbReference type="ARBA" id="ARBA00023180"/>
    </source>
</evidence>
<comment type="subcellular location">
    <subcellularLocation>
        <location evidence="1">Secreted</location>
    </subcellularLocation>
</comment>
<evidence type="ECO:0000256" key="2">
    <source>
        <dbReference type="ARBA" id="ARBA00007447"/>
    </source>
</evidence>
<evidence type="ECO:0000256" key="13">
    <source>
        <dbReference type="SAM" id="SignalP"/>
    </source>
</evidence>
<dbReference type="PANTHER" id="PTHR47966">
    <property type="entry name" value="BETA-SITE APP-CLEAVING ENZYME, ISOFORM A-RELATED"/>
    <property type="match status" value="1"/>
</dbReference>
<evidence type="ECO:0000313" key="16">
    <source>
        <dbReference type="Proteomes" id="UP001331761"/>
    </source>
</evidence>
<gene>
    <name evidence="15" type="ORF">GCK32_005922</name>
</gene>
<evidence type="ECO:0000256" key="9">
    <source>
        <dbReference type="ARBA" id="ARBA00023157"/>
    </source>
</evidence>
<feature type="signal peptide" evidence="13">
    <location>
        <begin position="1"/>
        <end position="16"/>
    </location>
</feature>
<dbReference type="Pfam" id="PF00026">
    <property type="entry name" value="Asp"/>
    <property type="match status" value="5"/>
</dbReference>
<keyword evidence="16" id="KW-1185">Reference proteome</keyword>
<dbReference type="InterPro" id="IPR001969">
    <property type="entry name" value="Aspartic_peptidase_AS"/>
</dbReference>
<keyword evidence="5 13" id="KW-0732">Signal</keyword>
<proteinExistence type="inferred from homology"/>
<dbReference type="InterPro" id="IPR034164">
    <property type="entry name" value="Pepsin-like_dom"/>
</dbReference>
<name>A0AAN8EMS7_TRICO</name>
<reference evidence="15 16" key="1">
    <citation type="submission" date="2019-10" db="EMBL/GenBank/DDBJ databases">
        <title>Assembly and Annotation for the nematode Trichostrongylus colubriformis.</title>
        <authorList>
            <person name="Martin J."/>
        </authorList>
    </citation>
    <scope>NUCLEOTIDE SEQUENCE [LARGE SCALE GENOMIC DNA]</scope>
    <source>
        <strain evidence="15">G859</strain>
        <tissue evidence="15">Whole worm</tissue>
    </source>
</reference>
<dbReference type="InterPro" id="IPR021109">
    <property type="entry name" value="Peptidase_aspartic_dom_sf"/>
</dbReference>
<dbReference type="GO" id="GO:0005576">
    <property type="term" value="C:extracellular region"/>
    <property type="evidence" value="ECO:0007669"/>
    <property type="project" value="UniProtKB-SubCell"/>
</dbReference>
<dbReference type="Gene3D" id="2.40.70.10">
    <property type="entry name" value="Acid Proteases"/>
    <property type="match status" value="7"/>
</dbReference>
<organism evidence="15 16">
    <name type="scientific">Trichostrongylus colubriformis</name>
    <name type="common">Black scour worm</name>
    <dbReference type="NCBI Taxonomy" id="6319"/>
    <lineage>
        <taxon>Eukaryota</taxon>
        <taxon>Metazoa</taxon>
        <taxon>Ecdysozoa</taxon>
        <taxon>Nematoda</taxon>
        <taxon>Chromadorea</taxon>
        <taxon>Rhabditida</taxon>
        <taxon>Rhabditina</taxon>
        <taxon>Rhabditomorpha</taxon>
        <taxon>Strongyloidea</taxon>
        <taxon>Trichostrongylidae</taxon>
        <taxon>Trichostrongylus</taxon>
    </lineage>
</organism>
<dbReference type="GO" id="GO:0005764">
    <property type="term" value="C:lysosome"/>
    <property type="evidence" value="ECO:0007669"/>
    <property type="project" value="TreeGrafter"/>
</dbReference>
<evidence type="ECO:0000313" key="15">
    <source>
        <dbReference type="EMBL" id="KAK5964416.1"/>
    </source>
</evidence>
<keyword evidence="3" id="KW-0964">Secreted</keyword>
<dbReference type="EMBL" id="WIXE01025841">
    <property type="protein sequence ID" value="KAK5964416.1"/>
    <property type="molecule type" value="Genomic_DNA"/>
</dbReference>
<dbReference type="PROSITE" id="PS00141">
    <property type="entry name" value="ASP_PROTEASE"/>
    <property type="match status" value="3"/>
</dbReference>
<feature type="domain" description="Peptidase A1" evidence="14">
    <location>
        <begin position="659"/>
        <end position="978"/>
    </location>
</feature>